<feature type="domain" description="ABC transmembrane type-1" evidence="12">
    <location>
        <begin position="957"/>
        <end position="1206"/>
    </location>
</feature>
<dbReference type="Gene3D" id="3.40.50.300">
    <property type="entry name" value="P-loop containing nucleotide triphosphate hydrolases"/>
    <property type="match status" value="2"/>
</dbReference>
<sequence length="1557" mass="179530">MKKAICLFIYFNQIPIQHSMLNSYTSKQRKRFQENRCHYLEQAQPDESVSSNTELEHQQQDIRVRLERTSKKKVSVKIRNLDIDSDIIKEENSEDYASEKQSQDQMDRQESNAVLNLIPEEEIESPFKTRANQNKEMLWKASNPESQNIEVQLFNTPKQHQVGADSPKIENAIKSYKNLNTMNSLYSPVKGSQKLIINDDTIYEHYNIFQRLFLYHIFCYMKQMKKFVESSTQKISVAQLPKQAFRDSIQYNLKRIYEQIKNNVNIFIQHSQDLYNFNNRALFKLFFWQDNKYVTLMIVTLAMFETYSRFIMAILTETLIAAITEKDMNSAYLQAVALAILSLLALMSKHQQQYQINSINRYLISNFATKIRMVFINLIYDRIIELNSTQIATLNVGKIMNLVSSDLNVIEYQLTFIYQVAVIPGSLLFTSIILWLRFEGPLGLVAIIFCAVLYPLQILIQNVNKKLLLQTRKLQDQRIQQTNTVIEGIKYIKMYVWERIFENKINVIRRKEFFYYLNIHVLNLLDRSFNFSVHIWGSFCFILILYACDTHLTISTIMGTIQLMSMIKYYCIFQVSYAFQALMNFSVIFSRVSEILRQQSNNITTIDQFRTTFTTYDIQHQPMQQLLVDRTRGLNRKGSLTLQQTSLVTIYQYSGRWSKDGPLAISSINLDIKTGEIMGVIGKVGAGKSTLLAAILQELPYYEGSVNQSKKLKLAYVEQEPFIYTGTIKENILFGKDYDQVLYLKVLEVSCLDQDILSFRQGDKTEIGEKGANLSGGQRARLSLARALYSQADLYLFDDPLSAVDSKVAGKIFDNAIKDFIFKFQPNYRPSLIKTHQAFIQQTPSVILATHQISYALECDYVVIMDGGMITHQGQKNKMKKHILEITSAHTSNTNVDNPVRSLKIRRPSKLTVKVVNQMQKSSKDETQALYTTEDQNQSDASFDTYKRYFSYWKPFILIFVILFQNVASEVINNYYYKEMASFNEDRQRENDQIFYNAAILVLAAYFNNIVKYFLNIFGVLTSNNTIHNQMLKRLILSPIIYFDTNPSGRLINRFSTDLSLADTQIQSTITDIFEQGSQFLVSLVTIAILQPYFTFAAIFTIISTVVIFRISRSVVSQLKICDLIQRSPLFDQFKITINGVTQIRINENSSWIKEKFVKLSNQSMQANLIFLYSQRCFGFYIDLFGQFANISGIFLIIGMVSDPTIFSQALLLLSTFNTQAGTLRQFMAFDSMMNSVNRMFEICDLEIEKEEAAGELEMRNWPRLGSILYSNVTMQYRENTPLVLKGMNFSIKDKEKVGIVGRTGAGKSSVISSLFRLNSIENSGIISIDDQDIRKINLYKLRKEISIIPQVPFLFKGTLRENLDPFQKFDDKTLLNVLSDTGLEGFIQQLPNGLEHQIEPEFFSIGQKQLICLSRVLLNKKKILILDEATANLDMITDCLMQTIIKDKFNDCTIFTIAHRLNTIADYDKVLVLEDGKVLEEGHPYELLVQNPKVSTYINSDSAFAKMVLQTGHKNSSQIYATARRSYLQKHEIQSKSNCNSNIMDVSLSSINEFNI</sequence>
<dbReference type="InterPro" id="IPR027417">
    <property type="entry name" value="P-loop_NTPase"/>
</dbReference>
<dbReference type="CDD" id="cd18580">
    <property type="entry name" value="ABC_6TM_ABCC_D2"/>
    <property type="match status" value="1"/>
</dbReference>
<evidence type="ECO:0000256" key="4">
    <source>
        <dbReference type="ARBA" id="ARBA00022692"/>
    </source>
</evidence>
<evidence type="ECO:0000259" key="12">
    <source>
        <dbReference type="PROSITE" id="PS50929"/>
    </source>
</evidence>
<dbReference type="Pfam" id="PF00664">
    <property type="entry name" value="ABC_membrane"/>
    <property type="match status" value="2"/>
</dbReference>
<comment type="subcellular location">
    <subcellularLocation>
        <location evidence="1">Membrane</location>
        <topology evidence="1">Multi-pass membrane protein</topology>
    </subcellularLocation>
</comment>
<proteinExistence type="inferred from homology"/>
<dbReference type="FunFam" id="1.20.1560.10:FF:000140">
    <property type="entry name" value="Uncharacterized protein"/>
    <property type="match status" value="1"/>
</dbReference>
<feature type="transmembrane region" description="Helical" evidence="10">
    <location>
        <begin position="1178"/>
        <end position="1200"/>
    </location>
</feature>
<dbReference type="PROSITE" id="PS00211">
    <property type="entry name" value="ABC_TRANSPORTER_1"/>
    <property type="match status" value="1"/>
</dbReference>
<dbReference type="eggNOG" id="KOG0054">
    <property type="taxonomic scope" value="Eukaryota"/>
</dbReference>
<evidence type="ECO:0000256" key="9">
    <source>
        <dbReference type="ARBA" id="ARBA00023136"/>
    </source>
</evidence>
<dbReference type="FunFam" id="3.40.50.300:FF:002273">
    <property type="entry name" value="Uncharacterized protein"/>
    <property type="match status" value="1"/>
</dbReference>
<dbReference type="InParanoid" id="A0D641"/>
<dbReference type="InterPro" id="IPR011527">
    <property type="entry name" value="ABC1_TM_dom"/>
</dbReference>
<feature type="domain" description="ABC transmembrane type-1" evidence="12">
    <location>
        <begin position="356"/>
        <end position="567"/>
    </location>
</feature>
<dbReference type="CDD" id="cd03244">
    <property type="entry name" value="ABCC_MRP_domain2"/>
    <property type="match status" value="1"/>
</dbReference>
<feature type="transmembrane region" description="Helical" evidence="10">
    <location>
        <begin position="531"/>
        <end position="548"/>
    </location>
</feature>
<dbReference type="SUPFAM" id="SSF52540">
    <property type="entry name" value="P-loop containing nucleoside triphosphate hydrolases"/>
    <property type="match status" value="2"/>
</dbReference>
<feature type="transmembrane region" description="Helical" evidence="10">
    <location>
        <begin position="293"/>
        <end position="311"/>
    </location>
</feature>
<feature type="transmembrane region" description="Helical" evidence="10">
    <location>
        <begin position="416"/>
        <end position="435"/>
    </location>
</feature>
<dbReference type="Pfam" id="PF00005">
    <property type="entry name" value="ABC_tran"/>
    <property type="match status" value="2"/>
</dbReference>
<keyword evidence="7" id="KW-0067">ATP-binding</keyword>
<evidence type="ECO:0000256" key="1">
    <source>
        <dbReference type="ARBA" id="ARBA00004141"/>
    </source>
</evidence>
<keyword evidence="6" id="KW-0547">Nucleotide-binding</keyword>
<keyword evidence="9 10" id="KW-0472">Membrane</keyword>
<dbReference type="InterPro" id="IPR036640">
    <property type="entry name" value="ABC1_TM_sf"/>
</dbReference>
<evidence type="ECO:0000259" key="11">
    <source>
        <dbReference type="PROSITE" id="PS50893"/>
    </source>
</evidence>
<dbReference type="InterPro" id="IPR044726">
    <property type="entry name" value="ABCC_6TM_D2"/>
</dbReference>
<protein>
    <submittedName>
        <fullName evidence="13">Uncharacterized protein</fullName>
    </submittedName>
</protein>
<dbReference type="PROSITE" id="PS50929">
    <property type="entry name" value="ABC_TM1F"/>
    <property type="match status" value="2"/>
</dbReference>
<dbReference type="Gene3D" id="1.20.1560.10">
    <property type="entry name" value="ABC transporter type 1, transmembrane domain"/>
    <property type="match status" value="2"/>
</dbReference>
<gene>
    <name evidence="13" type="ORF">GSPATT00013938001</name>
</gene>
<feature type="transmembrane region" description="Helical" evidence="10">
    <location>
        <begin position="994"/>
        <end position="1015"/>
    </location>
</feature>
<evidence type="ECO:0000313" key="14">
    <source>
        <dbReference type="Proteomes" id="UP000000600"/>
    </source>
</evidence>
<organism evidence="13 14">
    <name type="scientific">Paramecium tetraurelia</name>
    <dbReference type="NCBI Taxonomy" id="5888"/>
    <lineage>
        <taxon>Eukaryota</taxon>
        <taxon>Sar</taxon>
        <taxon>Alveolata</taxon>
        <taxon>Ciliophora</taxon>
        <taxon>Intramacronucleata</taxon>
        <taxon>Oligohymenophorea</taxon>
        <taxon>Peniculida</taxon>
        <taxon>Parameciidae</taxon>
        <taxon>Paramecium</taxon>
    </lineage>
</organism>
<dbReference type="EMBL" id="CT868307">
    <property type="protein sequence ID" value="CAK78508.1"/>
    <property type="molecule type" value="Genomic_DNA"/>
</dbReference>
<dbReference type="OMA" id="IRMVFIN"/>
<dbReference type="FunCoup" id="A0D641">
    <property type="interactions" value="10"/>
</dbReference>
<dbReference type="GO" id="GO:0140359">
    <property type="term" value="F:ABC-type transporter activity"/>
    <property type="evidence" value="ECO:0000318"/>
    <property type="project" value="GO_Central"/>
</dbReference>
<evidence type="ECO:0000256" key="6">
    <source>
        <dbReference type="ARBA" id="ARBA00022741"/>
    </source>
</evidence>
<dbReference type="GeneID" id="5031689"/>
<name>A0D641_PARTE</name>
<dbReference type="STRING" id="5888.A0D641"/>
<comment type="similarity">
    <text evidence="2">Belongs to the ABC transporter superfamily. ABCC family. Conjugate transporter (TC 3.A.1.208) subfamily.</text>
</comment>
<dbReference type="GO" id="GO:0005524">
    <property type="term" value="F:ATP binding"/>
    <property type="evidence" value="ECO:0007669"/>
    <property type="project" value="UniProtKB-KW"/>
</dbReference>
<dbReference type="GO" id="GO:0016887">
    <property type="term" value="F:ATP hydrolysis activity"/>
    <property type="evidence" value="ECO:0007669"/>
    <property type="project" value="InterPro"/>
</dbReference>
<dbReference type="FunFam" id="1.20.1560.10:FF:000151">
    <property type="entry name" value="Uncharacterized protein"/>
    <property type="match status" value="1"/>
</dbReference>
<dbReference type="FunFam" id="3.40.50.300:FF:000610">
    <property type="entry name" value="Multidrug resistance-associated ABC transporter"/>
    <property type="match status" value="1"/>
</dbReference>
<feature type="domain" description="ABC transporter" evidence="11">
    <location>
        <begin position="642"/>
        <end position="892"/>
    </location>
</feature>
<evidence type="ECO:0000256" key="8">
    <source>
        <dbReference type="ARBA" id="ARBA00022989"/>
    </source>
</evidence>
<evidence type="ECO:0000256" key="2">
    <source>
        <dbReference type="ARBA" id="ARBA00009726"/>
    </source>
</evidence>
<dbReference type="InterPro" id="IPR050173">
    <property type="entry name" value="ABC_transporter_C-like"/>
</dbReference>
<dbReference type="PROSITE" id="PS50893">
    <property type="entry name" value="ABC_TRANSPORTER_2"/>
    <property type="match status" value="2"/>
</dbReference>
<dbReference type="InterPro" id="IPR003439">
    <property type="entry name" value="ABC_transporter-like_ATP-bd"/>
</dbReference>
<dbReference type="RefSeq" id="XP_001445905.1">
    <property type="nucleotide sequence ID" value="XM_001445868.1"/>
</dbReference>
<dbReference type="CDD" id="cd03250">
    <property type="entry name" value="ABCC_MRP_domain1"/>
    <property type="match status" value="1"/>
</dbReference>
<dbReference type="SUPFAM" id="SSF90123">
    <property type="entry name" value="ABC transporter transmembrane region"/>
    <property type="match status" value="2"/>
</dbReference>
<dbReference type="OrthoDB" id="294028at2759"/>
<evidence type="ECO:0000256" key="5">
    <source>
        <dbReference type="ARBA" id="ARBA00022737"/>
    </source>
</evidence>
<evidence type="ECO:0000256" key="3">
    <source>
        <dbReference type="ARBA" id="ARBA00022448"/>
    </source>
</evidence>
<evidence type="ECO:0000256" key="7">
    <source>
        <dbReference type="ARBA" id="ARBA00022840"/>
    </source>
</evidence>
<dbReference type="PANTHER" id="PTHR24223">
    <property type="entry name" value="ATP-BINDING CASSETTE SUB-FAMILY C"/>
    <property type="match status" value="1"/>
</dbReference>
<feature type="transmembrane region" description="Helical" evidence="10">
    <location>
        <begin position="1080"/>
        <end position="1109"/>
    </location>
</feature>
<feature type="transmembrane region" description="Helical" evidence="10">
    <location>
        <begin position="331"/>
        <end position="347"/>
    </location>
</feature>
<accession>A0D641</accession>
<feature type="transmembrane region" description="Helical" evidence="10">
    <location>
        <begin position="442"/>
        <end position="460"/>
    </location>
</feature>
<keyword evidence="14" id="KW-1185">Reference proteome</keyword>
<keyword evidence="8 10" id="KW-1133">Transmembrane helix</keyword>
<feature type="domain" description="ABC transporter" evidence="11">
    <location>
        <begin position="1268"/>
        <end position="1501"/>
    </location>
</feature>
<dbReference type="HOGENOM" id="CLU_000604_27_1_1"/>
<evidence type="ECO:0000313" key="13">
    <source>
        <dbReference type="EMBL" id="CAK78508.1"/>
    </source>
</evidence>
<keyword evidence="5" id="KW-0677">Repeat</keyword>
<dbReference type="PANTHER" id="PTHR24223:SF456">
    <property type="entry name" value="MULTIDRUG RESISTANCE-ASSOCIATED PROTEIN LETHAL(2)03659"/>
    <property type="match status" value="1"/>
</dbReference>
<evidence type="ECO:0000256" key="10">
    <source>
        <dbReference type="SAM" id="Phobius"/>
    </source>
</evidence>
<keyword evidence="3" id="KW-0813">Transport</keyword>
<keyword evidence="4 10" id="KW-0812">Transmembrane</keyword>
<dbReference type="KEGG" id="ptm:GSPATT00013938001"/>
<feature type="transmembrane region" description="Helical" evidence="10">
    <location>
        <begin position="952"/>
        <end position="973"/>
    </location>
</feature>
<dbReference type="SMART" id="SM00382">
    <property type="entry name" value="AAA"/>
    <property type="match status" value="2"/>
</dbReference>
<dbReference type="InterPro" id="IPR003593">
    <property type="entry name" value="AAA+_ATPase"/>
</dbReference>
<dbReference type="InterPro" id="IPR017871">
    <property type="entry name" value="ABC_transporter-like_CS"/>
</dbReference>
<dbReference type="GO" id="GO:0055085">
    <property type="term" value="P:transmembrane transport"/>
    <property type="evidence" value="ECO:0000318"/>
    <property type="project" value="GO_Central"/>
</dbReference>
<reference evidence="13 14" key="1">
    <citation type="journal article" date="2006" name="Nature">
        <title>Global trends of whole-genome duplications revealed by the ciliate Paramecium tetraurelia.</title>
        <authorList>
            <consortium name="Genoscope"/>
            <person name="Aury J.-M."/>
            <person name="Jaillon O."/>
            <person name="Duret L."/>
            <person name="Noel B."/>
            <person name="Jubin C."/>
            <person name="Porcel B.M."/>
            <person name="Segurens B."/>
            <person name="Daubin V."/>
            <person name="Anthouard V."/>
            <person name="Aiach N."/>
            <person name="Arnaiz O."/>
            <person name="Billaut A."/>
            <person name="Beisson J."/>
            <person name="Blanc I."/>
            <person name="Bouhouche K."/>
            <person name="Camara F."/>
            <person name="Duharcourt S."/>
            <person name="Guigo R."/>
            <person name="Gogendeau D."/>
            <person name="Katinka M."/>
            <person name="Keller A.-M."/>
            <person name="Kissmehl R."/>
            <person name="Klotz C."/>
            <person name="Koll F."/>
            <person name="Le Moue A."/>
            <person name="Lepere C."/>
            <person name="Malinsky S."/>
            <person name="Nowacki M."/>
            <person name="Nowak J.K."/>
            <person name="Plattner H."/>
            <person name="Poulain J."/>
            <person name="Ruiz F."/>
            <person name="Serrano V."/>
            <person name="Zagulski M."/>
            <person name="Dessen P."/>
            <person name="Betermier M."/>
            <person name="Weissenbach J."/>
            <person name="Scarpelli C."/>
            <person name="Schachter V."/>
            <person name="Sperling L."/>
            <person name="Meyer E."/>
            <person name="Cohen J."/>
            <person name="Wincker P."/>
        </authorList>
    </citation>
    <scope>NUCLEOTIDE SEQUENCE [LARGE SCALE GENOMIC DNA]</scope>
    <source>
        <strain evidence="13 14">Stock d4-2</strain>
    </source>
</reference>
<dbReference type="GO" id="GO:0005886">
    <property type="term" value="C:plasma membrane"/>
    <property type="evidence" value="ECO:0000318"/>
    <property type="project" value="GO_Central"/>
</dbReference>
<dbReference type="Proteomes" id="UP000000600">
    <property type="component" value="Unassembled WGS sequence"/>
</dbReference>